<keyword evidence="8" id="KW-0012">Acyltransferase</keyword>
<dbReference type="GO" id="GO:0006629">
    <property type="term" value="P:lipid metabolic process"/>
    <property type="evidence" value="ECO:0007669"/>
    <property type="project" value="UniProtKB-KW"/>
</dbReference>
<evidence type="ECO:0000256" key="7">
    <source>
        <dbReference type="ARBA" id="ARBA00023136"/>
    </source>
</evidence>
<feature type="region of interest" description="Disordered" evidence="9">
    <location>
        <begin position="22"/>
        <end position="46"/>
    </location>
</feature>
<keyword evidence="4 10" id="KW-0812">Transmembrane</keyword>
<comment type="caution">
    <text evidence="12">The sequence shown here is derived from an EMBL/GenBank/DDBJ whole genome shotgun (WGS) entry which is preliminary data.</text>
</comment>
<comment type="similarity">
    <text evidence="2">Belongs to the wax synthase family.</text>
</comment>
<dbReference type="Pfam" id="PF13813">
    <property type="entry name" value="MBOAT_2"/>
    <property type="match status" value="1"/>
</dbReference>
<keyword evidence="6" id="KW-0443">Lipid metabolism</keyword>
<feature type="transmembrane region" description="Helical" evidence="10">
    <location>
        <begin position="157"/>
        <end position="181"/>
    </location>
</feature>
<keyword evidence="7 10" id="KW-0472">Membrane</keyword>
<feature type="compositionally biased region" description="Polar residues" evidence="9">
    <location>
        <begin position="30"/>
        <end position="41"/>
    </location>
</feature>
<evidence type="ECO:0000313" key="13">
    <source>
        <dbReference type="Proteomes" id="UP001415857"/>
    </source>
</evidence>
<organism evidence="12 13">
    <name type="scientific">Liquidambar formosana</name>
    <name type="common">Formosan gum</name>
    <dbReference type="NCBI Taxonomy" id="63359"/>
    <lineage>
        <taxon>Eukaryota</taxon>
        <taxon>Viridiplantae</taxon>
        <taxon>Streptophyta</taxon>
        <taxon>Embryophyta</taxon>
        <taxon>Tracheophyta</taxon>
        <taxon>Spermatophyta</taxon>
        <taxon>Magnoliopsida</taxon>
        <taxon>eudicotyledons</taxon>
        <taxon>Gunneridae</taxon>
        <taxon>Pentapetalae</taxon>
        <taxon>Saxifragales</taxon>
        <taxon>Altingiaceae</taxon>
        <taxon>Liquidambar</taxon>
    </lineage>
</organism>
<dbReference type="EMBL" id="JBBPBK010000016">
    <property type="protein sequence ID" value="KAK9268121.1"/>
    <property type="molecule type" value="Genomic_DNA"/>
</dbReference>
<protein>
    <recommendedName>
        <fullName evidence="11">Wax synthase domain-containing protein</fullName>
    </recommendedName>
</protein>
<dbReference type="Proteomes" id="UP001415857">
    <property type="component" value="Unassembled WGS sequence"/>
</dbReference>
<accession>A0AAP0N9E4</accession>
<dbReference type="AlphaFoldDB" id="A0AAP0N9E4"/>
<name>A0AAP0N9E4_LIQFO</name>
<feature type="transmembrane region" description="Helical" evidence="10">
    <location>
        <begin position="80"/>
        <end position="104"/>
    </location>
</feature>
<evidence type="ECO:0000259" key="11">
    <source>
        <dbReference type="Pfam" id="PF13813"/>
    </source>
</evidence>
<feature type="transmembrane region" description="Helical" evidence="10">
    <location>
        <begin position="225"/>
        <end position="243"/>
    </location>
</feature>
<evidence type="ECO:0000313" key="12">
    <source>
        <dbReference type="EMBL" id="KAK9268121.1"/>
    </source>
</evidence>
<reference evidence="12 13" key="1">
    <citation type="journal article" date="2024" name="Plant J.">
        <title>Genome sequences and population genomics reveal climatic adaptation and genomic divergence between two closely related sweetgum species.</title>
        <authorList>
            <person name="Xu W.Q."/>
            <person name="Ren C.Q."/>
            <person name="Zhang X.Y."/>
            <person name="Comes H.P."/>
            <person name="Liu X.H."/>
            <person name="Li Y.G."/>
            <person name="Kettle C.J."/>
            <person name="Jalonen R."/>
            <person name="Gaisberger H."/>
            <person name="Ma Y.Z."/>
            <person name="Qiu Y.X."/>
        </authorList>
    </citation>
    <scope>NUCLEOTIDE SEQUENCE [LARGE SCALE GENOMIC DNA]</scope>
    <source>
        <strain evidence="12">Hangzhou</strain>
    </source>
</reference>
<evidence type="ECO:0000256" key="3">
    <source>
        <dbReference type="ARBA" id="ARBA00022679"/>
    </source>
</evidence>
<evidence type="ECO:0000256" key="5">
    <source>
        <dbReference type="ARBA" id="ARBA00022989"/>
    </source>
</evidence>
<feature type="transmembrane region" description="Helical" evidence="10">
    <location>
        <begin position="188"/>
        <end position="205"/>
    </location>
</feature>
<gene>
    <name evidence="12" type="ORF">L1049_010561</name>
</gene>
<keyword evidence="3" id="KW-0808">Transferase</keyword>
<feature type="domain" description="Wax synthase" evidence="11">
    <location>
        <begin position="109"/>
        <end position="195"/>
    </location>
</feature>
<evidence type="ECO:0000256" key="2">
    <source>
        <dbReference type="ARBA" id="ARBA00007282"/>
    </source>
</evidence>
<dbReference type="InterPro" id="IPR032805">
    <property type="entry name" value="Wax_synthase_dom"/>
</dbReference>
<keyword evidence="5 10" id="KW-1133">Transmembrane helix</keyword>
<dbReference type="PANTHER" id="PTHR31595">
    <property type="entry name" value="LONG-CHAIN-ALCOHOL O-FATTY-ACYLTRANSFERASE 3-RELATED"/>
    <property type="match status" value="1"/>
</dbReference>
<evidence type="ECO:0000256" key="4">
    <source>
        <dbReference type="ARBA" id="ARBA00022692"/>
    </source>
</evidence>
<comment type="subcellular location">
    <subcellularLocation>
        <location evidence="1">Membrane</location>
        <topology evidence="1">Multi-pass membrane protein</topology>
    </subcellularLocation>
</comment>
<dbReference type="InterPro" id="IPR044851">
    <property type="entry name" value="Wax_synthase"/>
</dbReference>
<evidence type="ECO:0000256" key="8">
    <source>
        <dbReference type="ARBA" id="ARBA00023315"/>
    </source>
</evidence>
<evidence type="ECO:0000256" key="1">
    <source>
        <dbReference type="ARBA" id="ARBA00004141"/>
    </source>
</evidence>
<evidence type="ECO:0000256" key="9">
    <source>
        <dbReference type="SAM" id="MobiDB-lite"/>
    </source>
</evidence>
<evidence type="ECO:0000256" key="10">
    <source>
        <dbReference type="SAM" id="Phobius"/>
    </source>
</evidence>
<evidence type="ECO:0000256" key="6">
    <source>
        <dbReference type="ARBA" id="ARBA00023098"/>
    </source>
</evidence>
<dbReference type="PANTHER" id="PTHR31595:SF38">
    <property type="entry name" value="MBOAT (MEMBRANE BOUND O-ACYL TRANSFERASE) FAMILY PROTEIN"/>
    <property type="match status" value="1"/>
</dbReference>
<sequence length="269" mass="31157">MSLPRFILLACFPIKIQQHPSPPILKKPLNRQNQENPSPQITKKGHKSPLNYAIKSLLLGLIACIYNYKEYVHPKVMLLIYCFYIYLSLDMGLAMFAALARAFLRLELEPQFDDPYLSTSLQDFWGRRWNLMVSSILRPTVYDPVRSFSSRLIGRKWAIATGILATFMVSGLMHELILFYFKPEKPTWEITCFFLLHGVCLVVETSLRKAFKGKFWLPPVVSRPLAVAFLVITSTWLFFPPLLSTDIDIRLRKESIALIEFVKDVRNRL</sequence>
<keyword evidence="13" id="KW-1185">Reference proteome</keyword>
<dbReference type="GO" id="GO:0008374">
    <property type="term" value="F:O-acyltransferase activity"/>
    <property type="evidence" value="ECO:0007669"/>
    <property type="project" value="InterPro"/>
</dbReference>
<dbReference type="GO" id="GO:0016020">
    <property type="term" value="C:membrane"/>
    <property type="evidence" value="ECO:0007669"/>
    <property type="project" value="UniProtKB-SubCell"/>
</dbReference>
<proteinExistence type="inferred from homology"/>